<keyword evidence="7" id="KW-0251">Elongation factor</keyword>
<keyword evidence="6" id="KW-1185">Reference proteome</keyword>
<dbReference type="Pfam" id="PF06881">
    <property type="entry name" value="Elongin_A"/>
    <property type="match status" value="1"/>
</dbReference>
<reference evidence="7" key="1">
    <citation type="submission" date="2025-08" db="UniProtKB">
        <authorList>
            <consortium name="RefSeq"/>
        </authorList>
    </citation>
    <scope>IDENTIFICATION</scope>
    <source>
        <strain evidence="7">USDA-PBARC FA_bdor</strain>
        <tissue evidence="7">Whole organism</tissue>
    </source>
</reference>
<organism evidence="6 7">
    <name type="scientific">Fopius arisanus</name>
    <dbReference type="NCBI Taxonomy" id="64838"/>
    <lineage>
        <taxon>Eukaryota</taxon>
        <taxon>Metazoa</taxon>
        <taxon>Ecdysozoa</taxon>
        <taxon>Arthropoda</taxon>
        <taxon>Hexapoda</taxon>
        <taxon>Insecta</taxon>
        <taxon>Pterygota</taxon>
        <taxon>Neoptera</taxon>
        <taxon>Endopterygota</taxon>
        <taxon>Hymenoptera</taxon>
        <taxon>Apocrita</taxon>
        <taxon>Ichneumonoidea</taxon>
        <taxon>Braconidae</taxon>
        <taxon>Opiinae</taxon>
        <taxon>Fopius</taxon>
    </lineage>
</organism>
<feature type="compositionally biased region" description="Acidic residues" evidence="4">
    <location>
        <begin position="78"/>
        <end position="90"/>
    </location>
</feature>
<feature type="domain" description="TFIIS N-terminal" evidence="5">
    <location>
        <begin position="5"/>
        <end position="78"/>
    </location>
</feature>
<name>A0A9R1T4E2_9HYME</name>
<evidence type="ECO:0000256" key="3">
    <source>
        <dbReference type="PROSITE-ProRule" id="PRU00649"/>
    </source>
</evidence>
<dbReference type="PANTHER" id="PTHR15141">
    <property type="entry name" value="TRANSCRIPTION ELONGATION FACTOR B POLYPEPTIDE 3"/>
    <property type="match status" value="1"/>
</dbReference>
<dbReference type="PROSITE" id="PS51319">
    <property type="entry name" value="TFIIS_N"/>
    <property type="match status" value="1"/>
</dbReference>
<dbReference type="InterPro" id="IPR017923">
    <property type="entry name" value="TFIIS_N"/>
</dbReference>
<feature type="compositionally biased region" description="Low complexity" evidence="4">
    <location>
        <begin position="326"/>
        <end position="379"/>
    </location>
</feature>
<dbReference type="GO" id="GO:0070449">
    <property type="term" value="C:elongin complex"/>
    <property type="evidence" value="ECO:0007669"/>
    <property type="project" value="InterPro"/>
</dbReference>
<feature type="compositionally biased region" description="Basic and acidic residues" evidence="4">
    <location>
        <begin position="202"/>
        <end position="218"/>
    </location>
</feature>
<dbReference type="AlphaFoldDB" id="A0A9R1T4E2"/>
<feature type="compositionally biased region" description="Basic and acidic residues" evidence="4">
    <location>
        <begin position="239"/>
        <end position="261"/>
    </location>
</feature>
<keyword evidence="2 3" id="KW-0539">Nucleus</keyword>
<feature type="compositionally biased region" description="Low complexity" evidence="4">
    <location>
        <begin position="125"/>
        <end position="144"/>
    </location>
</feature>
<evidence type="ECO:0000313" key="6">
    <source>
        <dbReference type="Proteomes" id="UP000694866"/>
    </source>
</evidence>
<dbReference type="Gene3D" id="6.10.250.3180">
    <property type="match status" value="1"/>
</dbReference>
<keyword evidence="7" id="KW-0648">Protein biosynthesis</keyword>
<dbReference type="Proteomes" id="UP000694866">
    <property type="component" value="Unplaced"/>
</dbReference>
<dbReference type="GeneID" id="105266504"/>
<dbReference type="CTD" id="6924"/>
<dbReference type="OrthoDB" id="21513at2759"/>
<dbReference type="InterPro" id="IPR051870">
    <property type="entry name" value="Elongin-A_domain"/>
</dbReference>
<dbReference type="PANTHER" id="PTHR15141:SF76">
    <property type="entry name" value="TRANSCRIPTION ELONGATION FACTOR B POLYPEPTIDE 3"/>
    <property type="match status" value="1"/>
</dbReference>
<dbReference type="InterPro" id="IPR035441">
    <property type="entry name" value="TFIIS/LEDGF_dom_sf"/>
</dbReference>
<evidence type="ECO:0000256" key="4">
    <source>
        <dbReference type="SAM" id="MobiDB-lite"/>
    </source>
</evidence>
<dbReference type="InterPro" id="IPR010684">
    <property type="entry name" value="RNA_pol_II_trans_fac_SIII_A"/>
</dbReference>
<sequence>MSVVNQIKHYQQSIEKCPNNESRLLHCIEKLYKLPVTVQHLQDTGVGRTVNALRKYEGTVGDASKALVAKWKTMVVDEESSDAEDDDDQNLPDVPEPYSDNSDLGIDKTPTSSELNKGSERSFEKSAVNKHNSHSSNSKFKGNSQSEYDKKSGKSFQDSSSEKKNKNDKEKSKSMKAKEKERHGPRKEVHQDSQKIYPSDGINKEIPKPNVHLSKENKQVNGSDQNRKRKYELSNVSKIAEKRQDNNSTAHEHSRVDDKIYPKFSVDTTSVSPTRKTENLISKSRVNRKDSKREKHTDKSPLNNHEYRLDKSNKKKHSTRDNLTGSSSFVPFSSSSSASSSSPSSSSSSSSSSGSSSFSSSSSSSCTSSSSSSSSSSYSHPRTSKNKVGKFSDSAVSKSEQSKTVVKFSEEKKIKKRLNGNEGIDCNSGTTFAEALGMCSAPHVRKKSIPVSPSSPVIKIKTEVNAMVSKPNSIKTDILAKEDGLSLLGPNVKLEPLSVDLASTLPEISTNYKPLPINNYLNTLNRKMEEDKVLNDAIYAKNIRTKVYSGNKSGYTSVPSLYDLCIRVLIENIDALEATGGVPYDILKPVLERATPDQLFMLEHHNPYLIEDTDSLWQFHCNREFRNKQREEMESSREMYMRCLDEREAKLKTLTANIKQSIDKSVPVRSAKLAFVDNIVKPPRNVLRKQAKYGTARSSTITSDLKKKIITGAHSATNIAVPSPPMSRLRTSSSGIIKKNKAPLMAKALQLIKGRYKR</sequence>
<dbReference type="GO" id="GO:0003746">
    <property type="term" value="F:translation elongation factor activity"/>
    <property type="evidence" value="ECO:0007669"/>
    <property type="project" value="UniProtKB-KW"/>
</dbReference>
<dbReference type="KEGG" id="fas:105266504"/>
<evidence type="ECO:0000256" key="1">
    <source>
        <dbReference type="ARBA" id="ARBA00004123"/>
    </source>
</evidence>
<evidence type="ECO:0000259" key="5">
    <source>
        <dbReference type="PROSITE" id="PS51319"/>
    </source>
</evidence>
<evidence type="ECO:0000313" key="7">
    <source>
        <dbReference type="RefSeq" id="XP_011303004.1"/>
    </source>
</evidence>
<protein>
    <submittedName>
        <fullName evidence="7">Transcription elongation factor B polypeptide 3</fullName>
    </submittedName>
</protein>
<dbReference type="SUPFAM" id="SSF47676">
    <property type="entry name" value="Conserved domain common to transcription factors TFIIS, elongin A, CRSP70"/>
    <property type="match status" value="1"/>
</dbReference>
<comment type="subcellular location">
    <subcellularLocation>
        <location evidence="1 3">Nucleus</location>
    </subcellularLocation>
</comment>
<dbReference type="Pfam" id="PF08711">
    <property type="entry name" value="Med26"/>
    <property type="match status" value="1"/>
</dbReference>
<dbReference type="GO" id="GO:0006368">
    <property type="term" value="P:transcription elongation by RNA polymerase II"/>
    <property type="evidence" value="ECO:0007669"/>
    <property type="project" value="InterPro"/>
</dbReference>
<feature type="region of interest" description="Disordered" evidence="4">
    <location>
        <begin position="78"/>
        <end position="396"/>
    </location>
</feature>
<dbReference type="RefSeq" id="XP_011303004.1">
    <property type="nucleotide sequence ID" value="XM_011304702.1"/>
</dbReference>
<dbReference type="InterPro" id="IPR003617">
    <property type="entry name" value="TFIIS/CRSP70_N_sub"/>
</dbReference>
<proteinExistence type="predicted"/>
<dbReference type="SMART" id="SM00509">
    <property type="entry name" value="TFS2N"/>
    <property type="match status" value="1"/>
</dbReference>
<feature type="compositionally biased region" description="Basic and acidic residues" evidence="4">
    <location>
        <begin position="160"/>
        <end position="193"/>
    </location>
</feature>
<accession>A0A9R1T4E2</accession>
<evidence type="ECO:0000256" key="2">
    <source>
        <dbReference type="ARBA" id="ARBA00023242"/>
    </source>
</evidence>
<feature type="compositionally biased region" description="Polar residues" evidence="4">
    <location>
        <begin position="266"/>
        <end position="284"/>
    </location>
</feature>
<feature type="compositionally biased region" description="Basic and acidic residues" evidence="4">
    <location>
        <begin position="287"/>
        <end position="312"/>
    </location>
</feature>
<dbReference type="Gene3D" id="1.20.930.10">
    <property type="entry name" value="Conserved domain common to transcription factors TFIIS, elongin A, CRSP70"/>
    <property type="match status" value="1"/>
</dbReference>
<gene>
    <name evidence="7" type="primary">EloA</name>
</gene>